<keyword evidence="3" id="KW-1185">Reference proteome</keyword>
<dbReference type="Proteomes" id="UP001164390">
    <property type="component" value="Chromosome"/>
</dbReference>
<accession>A0AA46TF89</accession>
<feature type="transmembrane region" description="Helical" evidence="1">
    <location>
        <begin position="55"/>
        <end position="80"/>
    </location>
</feature>
<gene>
    <name evidence="2" type="ORF">L0C25_17210</name>
</gene>
<name>A0AA46TF89_9ACTN</name>
<proteinExistence type="predicted"/>
<evidence type="ECO:0000313" key="2">
    <source>
        <dbReference type="EMBL" id="UYM04267.1"/>
    </source>
</evidence>
<keyword evidence="1" id="KW-1133">Transmembrane helix</keyword>
<feature type="transmembrane region" description="Helical" evidence="1">
    <location>
        <begin position="9"/>
        <end position="35"/>
    </location>
</feature>
<sequence>MSGRRIPRWLVLGPGAAVSAAIVVYFGSMLVIMVAERLQGRNPFPPSGGLDLPEIFFWFAVPAYFVWGCGMAVAAGVYFLRTRPVCRRCGR</sequence>
<reference evidence="2" key="1">
    <citation type="submission" date="2022-01" db="EMBL/GenBank/DDBJ databases">
        <title>Nocardioidaceae gen. sp. A5X3R13.</title>
        <authorList>
            <person name="Lopez Marin M.A."/>
            <person name="Uhlik O."/>
        </authorList>
    </citation>
    <scope>NUCLEOTIDE SEQUENCE</scope>
    <source>
        <strain evidence="2">A5X3R13</strain>
    </source>
</reference>
<dbReference type="AlphaFoldDB" id="A0AA46TF89"/>
<evidence type="ECO:0000313" key="3">
    <source>
        <dbReference type="Proteomes" id="UP001164390"/>
    </source>
</evidence>
<evidence type="ECO:0000256" key="1">
    <source>
        <dbReference type="SAM" id="Phobius"/>
    </source>
</evidence>
<dbReference type="RefSeq" id="WP_271632935.1">
    <property type="nucleotide sequence ID" value="NZ_CP094970.1"/>
</dbReference>
<keyword evidence="1" id="KW-0472">Membrane</keyword>
<protein>
    <submittedName>
        <fullName evidence="2">Uncharacterized protein</fullName>
    </submittedName>
</protein>
<organism evidence="2 3">
    <name type="scientific">Solicola gregarius</name>
    <dbReference type="NCBI Taxonomy" id="2908642"/>
    <lineage>
        <taxon>Bacteria</taxon>
        <taxon>Bacillati</taxon>
        <taxon>Actinomycetota</taxon>
        <taxon>Actinomycetes</taxon>
        <taxon>Propionibacteriales</taxon>
        <taxon>Nocardioidaceae</taxon>
        <taxon>Solicola</taxon>
    </lineage>
</organism>
<dbReference type="KEGG" id="sgrg:L0C25_17210"/>
<dbReference type="EMBL" id="CP094970">
    <property type="protein sequence ID" value="UYM04267.1"/>
    <property type="molecule type" value="Genomic_DNA"/>
</dbReference>
<keyword evidence="1" id="KW-0812">Transmembrane</keyword>